<dbReference type="InterPro" id="IPR029063">
    <property type="entry name" value="SAM-dependent_MTases_sf"/>
</dbReference>
<evidence type="ECO:0008006" key="3">
    <source>
        <dbReference type="Google" id="ProtNLM"/>
    </source>
</evidence>
<name>A0A6G1IBV8_9PLEO</name>
<dbReference type="AlphaFoldDB" id="A0A6G1IBV8"/>
<evidence type="ECO:0000313" key="2">
    <source>
        <dbReference type="Proteomes" id="UP000799291"/>
    </source>
</evidence>
<protein>
    <recommendedName>
        <fullName evidence="3">Methyltransferase domain-containing protein</fullName>
    </recommendedName>
</protein>
<reference evidence="1" key="1">
    <citation type="journal article" date="2020" name="Stud. Mycol.">
        <title>101 Dothideomycetes genomes: a test case for predicting lifestyles and emergence of pathogens.</title>
        <authorList>
            <person name="Haridas S."/>
            <person name="Albert R."/>
            <person name="Binder M."/>
            <person name="Bloem J."/>
            <person name="Labutti K."/>
            <person name="Salamov A."/>
            <person name="Andreopoulos B."/>
            <person name="Baker S."/>
            <person name="Barry K."/>
            <person name="Bills G."/>
            <person name="Bluhm B."/>
            <person name="Cannon C."/>
            <person name="Castanera R."/>
            <person name="Culley D."/>
            <person name="Daum C."/>
            <person name="Ezra D."/>
            <person name="Gonzalez J."/>
            <person name="Henrissat B."/>
            <person name="Kuo A."/>
            <person name="Liang C."/>
            <person name="Lipzen A."/>
            <person name="Lutzoni F."/>
            <person name="Magnuson J."/>
            <person name="Mondo S."/>
            <person name="Nolan M."/>
            <person name="Ohm R."/>
            <person name="Pangilinan J."/>
            <person name="Park H.-J."/>
            <person name="Ramirez L."/>
            <person name="Alfaro M."/>
            <person name="Sun H."/>
            <person name="Tritt A."/>
            <person name="Yoshinaga Y."/>
            <person name="Zwiers L.-H."/>
            <person name="Turgeon B."/>
            <person name="Goodwin S."/>
            <person name="Spatafora J."/>
            <person name="Crous P."/>
            <person name="Grigoriev I."/>
        </authorList>
    </citation>
    <scope>NUCLEOTIDE SEQUENCE</scope>
    <source>
        <strain evidence="1">CBS 122367</strain>
    </source>
</reference>
<feature type="non-terminal residue" evidence="1">
    <location>
        <position position="1"/>
    </location>
</feature>
<proteinExistence type="predicted"/>
<keyword evidence="2" id="KW-1185">Reference proteome</keyword>
<accession>A0A6G1IBV8</accession>
<organism evidence="1 2">
    <name type="scientific">Lentithecium fluviatile CBS 122367</name>
    <dbReference type="NCBI Taxonomy" id="1168545"/>
    <lineage>
        <taxon>Eukaryota</taxon>
        <taxon>Fungi</taxon>
        <taxon>Dikarya</taxon>
        <taxon>Ascomycota</taxon>
        <taxon>Pezizomycotina</taxon>
        <taxon>Dothideomycetes</taxon>
        <taxon>Pleosporomycetidae</taxon>
        <taxon>Pleosporales</taxon>
        <taxon>Massarineae</taxon>
        <taxon>Lentitheciaceae</taxon>
        <taxon>Lentithecium</taxon>
    </lineage>
</organism>
<dbReference type="Gene3D" id="3.40.50.150">
    <property type="entry name" value="Vaccinia Virus protein VP39"/>
    <property type="match status" value="1"/>
</dbReference>
<dbReference type="SUPFAM" id="SSF53335">
    <property type="entry name" value="S-adenosyl-L-methionine-dependent methyltransferases"/>
    <property type="match status" value="1"/>
</dbReference>
<evidence type="ECO:0000313" key="1">
    <source>
        <dbReference type="EMBL" id="KAF2675588.1"/>
    </source>
</evidence>
<dbReference type="Proteomes" id="UP000799291">
    <property type="component" value="Unassembled WGS sequence"/>
</dbReference>
<dbReference type="OrthoDB" id="417697at2759"/>
<dbReference type="EMBL" id="MU005664">
    <property type="protein sequence ID" value="KAF2675588.1"/>
    <property type="molecule type" value="Genomic_DNA"/>
</dbReference>
<sequence>RQLNINQRTTLQHYLYKYGLNYLLHPIIPTENTELKVAEIGVGTCIRLIEIARELPPTVQLDGLDIDFSQRPPKQWLPSNIAWITHNVFAEPPSELLEKYDVIHAQLFITILRDGNPPQAVS</sequence>
<gene>
    <name evidence="1" type="ORF">K458DRAFT_381223</name>
</gene>